<gene>
    <name evidence="4" type="ORF">OSB1V03_LOCUS22930</name>
</gene>
<dbReference type="GO" id="GO:0030672">
    <property type="term" value="C:synaptic vesicle membrane"/>
    <property type="evidence" value="ECO:0007669"/>
    <property type="project" value="TreeGrafter"/>
</dbReference>
<keyword evidence="5" id="KW-1185">Reference proteome</keyword>
<dbReference type="Gene3D" id="2.60.40.150">
    <property type="entry name" value="C2 domain"/>
    <property type="match status" value="1"/>
</dbReference>
<organism evidence="4">
    <name type="scientific">Medioppia subpectinata</name>
    <dbReference type="NCBI Taxonomy" id="1979941"/>
    <lineage>
        <taxon>Eukaryota</taxon>
        <taxon>Metazoa</taxon>
        <taxon>Ecdysozoa</taxon>
        <taxon>Arthropoda</taxon>
        <taxon>Chelicerata</taxon>
        <taxon>Arachnida</taxon>
        <taxon>Acari</taxon>
        <taxon>Acariformes</taxon>
        <taxon>Sarcoptiformes</taxon>
        <taxon>Oribatida</taxon>
        <taxon>Brachypylina</taxon>
        <taxon>Oppioidea</taxon>
        <taxon>Oppiidae</taxon>
        <taxon>Medioppia</taxon>
    </lineage>
</organism>
<proteinExistence type="predicted"/>
<feature type="non-terminal residue" evidence="4">
    <location>
        <position position="1"/>
    </location>
</feature>
<evidence type="ECO:0000313" key="4">
    <source>
        <dbReference type="EMBL" id="CAD7650588.1"/>
    </source>
</evidence>
<dbReference type="PANTHER" id="PTHR45911">
    <property type="entry name" value="C2 DOMAIN-CONTAINING PROTEIN"/>
    <property type="match status" value="1"/>
</dbReference>
<keyword evidence="1" id="KW-0479">Metal-binding</keyword>
<sequence>WSEQFDLHTYLDQSKVLEMSLFGREEIGKFSINLNELAAEETHKIWATLEGDAASVLILLTISATLGSETVSHLNNDVNTKEQQNLLQNKYSLWKIYKAEALASADIGGKSDPFCVLELVNSRLQTNTEYKTLDPEWNKIYTL</sequence>
<dbReference type="GO" id="GO:0005509">
    <property type="term" value="F:calcium ion binding"/>
    <property type="evidence" value="ECO:0007669"/>
    <property type="project" value="TreeGrafter"/>
</dbReference>
<dbReference type="PROSITE" id="PS50004">
    <property type="entry name" value="C2"/>
    <property type="match status" value="1"/>
</dbReference>
<protein>
    <recommendedName>
        <fullName evidence="3">C2 domain-containing protein</fullName>
    </recommendedName>
</protein>
<dbReference type="AlphaFoldDB" id="A0A7R9LZ34"/>
<name>A0A7R9LZ34_9ACAR</name>
<dbReference type="OrthoDB" id="5973539at2759"/>
<dbReference type="EMBL" id="OC907280">
    <property type="protein sequence ID" value="CAD7650588.1"/>
    <property type="molecule type" value="Genomic_DNA"/>
</dbReference>
<feature type="domain" description="C2" evidence="3">
    <location>
        <begin position="70"/>
        <end position="143"/>
    </location>
</feature>
<dbReference type="EMBL" id="CAJPIZ010052705">
    <property type="protein sequence ID" value="CAG2122985.1"/>
    <property type="molecule type" value="Genomic_DNA"/>
</dbReference>
<evidence type="ECO:0000313" key="5">
    <source>
        <dbReference type="Proteomes" id="UP000759131"/>
    </source>
</evidence>
<dbReference type="InterPro" id="IPR035892">
    <property type="entry name" value="C2_domain_sf"/>
</dbReference>
<accession>A0A7R9LZ34</accession>
<dbReference type="PANTHER" id="PTHR45911:SF4">
    <property type="entry name" value="MULTIPLE C2 AND TRANSMEMBRANE DOMAIN-CONTAINING PROTEIN"/>
    <property type="match status" value="1"/>
</dbReference>
<dbReference type="InterPro" id="IPR000008">
    <property type="entry name" value="C2_dom"/>
</dbReference>
<evidence type="ECO:0000256" key="1">
    <source>
        <dbReference type="ARBA" id="ARBA00022723"/>
    </source>
</evidence>
<dbReference type="Pfam" id="PF00168">
    <property type="entry name" value="C2"/>
    <property type="match status" value="2"/>
</dbReference>
<dbReference type="Proteomes" id="UP000759131">
    <property type="component" value="Unassembled WGS sequence"/>
</dbReference>
<keyword evidence="2" id="KW-0106">Calcium</keyword>
<dbReference type="SUPFAM" id="SSF49562">
    <property type="entry name" value="C2 domain (Calcium/lipid-binding domain, CaLB)"/>
    <property type="match status" value="1"/>
</dbReference>
<evidence type="ECO:0000259" key="3">
    <source>
        <dbReference type="PROSITE" id="PS50004"/>
    </source>
</evidence>
<evidence type="ECO:0000256" key="2">
    <source>
        <dbReference type="ARBA" id="ARBA00022837"/>
    </source>
</evidence>
<reference evidence="4" key="1">
    <citation type="submission" date="2020-11" db="EMBL/GenBank/DDBJ databases">
        <authorList>
            <person name="Tran Van P."/>
        </authorList>
    </citation>
    <scope>NUCLEOTIDE SEQUENCE</scope>
</reference>
<dbReference type="GO" id="GO:0046928">
    <property type="term" value="P:regulation of neurotransmitter secretion"/>
    <property type="evidence" value="ECO:0007669"/>
    <property type="project" value="TreeGrafter"/>
</dbReference>